<dbReference type="InterPro" id="IPR025085">
    <property type="entry name" value="pPIWI_RE_X"/>
</dbReference>
<evidence type="ECO:0000313" key="2">
    <source>
        <dbReference type="EMBL" id="EFG05490.1"/>
    </source>
</evidence>
<dbReference type="Proteomes" id="UP000002357">
    <property type="component" value="Chromosome"/>
</dbReference>
<proteinExistence type="predicted"/>
<feature type="domain" description="pPIWI-RE module N-terminal" evidence="1">
    <location>
        <begin position="5"/>
        <end position="150"/>
    </location>
</feature>
<accession>B5GU16</accession>
<evidence type="ECO:0000313" key="3">
    <source>
        <dbReference type="Proteomes" id="UP000002357"/>
    </source>
</evidence>
<dbReference type="KEGG" id="sclf:BB341_25755"/>
<gene>
    <name evidence="2" type="ORF">SCLAV_0414</name>
</gene>
<dbReference type="Pfam" id="PF13111">
    <property type="entry name" value="pPIWI_RE_X"/>
    <property type="match status" value="1"/>
</dbReference>
<sequence length="176" mass="19748">MSTAVREWQGRGHQHACSLLAAAEVEHPNLASYIRGAEDGTPHAPGWFDRIAAWNFTQRLAHRFLPVPDGPRIRRIRWRMDTQGSLISWDDLTKRTTLKPKCTGYAVHKLDFRVVTQPGEPLFALHVLPTFSRLATHWASTRTAFIEQGANKNTLLRMPIGHTTSSFTAVARRAGG</sequence>
<dbReference type="AlphaFoldDB" id="B5GU16"/>
<organism evidence="2 3">
    <name type="scientific">Streptomyces clavuligerus</name>
    <dbReference type="NCBI Taxonomy" id="1901"/>
    <lineage>
        <taxon>Bacteria</taxon>
        <taxon>Bacillati</taxon>
        <taxon>Actinomycetota</taxon>
        <taxon>Actinomycetes</taxon>
        <taxon>Kitasatosporales</taxon>
        <taxon>Streptomycetaceae</taxon>
        <taxon>Streptomyces</taxon>
    </lineage>
</organism>
<reference evidence="2 3" key="1">
    <citation type="journal article" date="2010" name="Genome Biol. Evol.">
        <title>The sequence of a 1.8-mb bacterial linear plasmid reveals a rich evolutionary reservoir of secondary metabolic pathways.</title>
        <authorList>
            <person name="Medema M.H."/>
            <person name="Trefzer A."/>
            <person name="Kovalchuk A."/>
            <person name="van den Berg M."/>
            <person name="Mueller U."/>
            <person name="Heijne W."/>
            <person name="Wu L."/>
            <person name="Alam M.T."/>
            <person name="Ronning C.M."/>
            <person name="Nierman W.C."/>
            <person name="Bovenberg R.A.L."/>
            <person name="Breitling R."/>
            <person name="Takano E."/>
        </authorList>
    </citation>
    <scope>NUCLEOTIDE SEQUENCE [LARGE SCALE GENOMIC DNA]</scope>
    <source>
        <strain evidence="3">ATCC 27064 / DSM 738 / JCM 4710 / NBRC 13307 / NCIMB 12785 / NRRL 3585 / VKM Ac-602</strain>
    </source>
</reference>
<evidence type="ECO:0000259" key="1">
    <source>
        <dbReference type="Pfam" id="PF13111"/>
    </source>
</evidence>
<protein>
    <recommendedName>
        <fullName evidence="1">pPIWI-RE module N-terminal domain-containing protein</fullName>
    </recommendedName>
</protein>
<keyword evidence="3" id="KW-1185">Reference proteome</keyword>
<dbReference type="EMBL" id="CM000913">
    <property type="protein sequence ID" value="EFG05490.1"/>
    <property type="molecule type" value="Genomic_DNA"/>
</dbReference>
<dbReference type="OrthoDB" id="4561883at2"/>
<dbReference type="RefSeq" id="WP_003955321.1">
    <property type="nucleotide sequence ID" value="NZ_CM000913.1"/>
</dbReference>
<name>B5GU16_STRCL</name>
<dbReference type="GeneID" id="93732891"/>